<gene>
    <name evidence="3" type="primary">ureD</name>
    <name evidence="4" type="ORF">VITFI_CDS2472</name>
</gene>
<dbReference type="GO" id="GO:0005737">
    <property type="term" value="C:cytoplasm"/>
    <property type="evidence" value="ECO:0007669"/>
    <property type="project" value="UniProtKB-SubCell"/>
</dbReference>
<evidence type="ECO:0000256" key="3">
    <source>
        <dbReference type="HAMAP-Rule" id="MF_01384"/>
    </source>
</evidence>
<sequence length="279" mass="30578">MIPMGWHGHLELHYRRQGARTIALDRHDGPLRVLQRLYPEGEGICHHVLVHPPGGIVGGDTLAVDVRQDPGTHAVITTPSATRFYRSAGPVAVQQVRAHVAQDARLEWLPLESIAYNACQARNELHFDLAPGAQMLGWDMLALGLPAAGLAFEQGCVTQHVEWPGVWLERGHLDARDTLLLDSPVGLAGQRVMGTVWLATGSAWPAAQRAELLELTRTHIAASPLAARVGVTSPNERLIVCRSLAPMVEPVFALWQSIRALWRQQAWGLAPVAPRIWAM</sequence>
<dbReference type="PANTHER" id="PTHR33643:SF1">
    <property type="entry name" value="UREASE ACCESSORY PROTEIN D"/>
    <property type="match status" value="1"/>
</dbReference>
<comment type="subcellular location">
    <subcellularLocation>
        <location evidence="3">Cytoplasm</location>
    </subcellularLocation>
</comment>
<dbReference type="EMBL" id="CP022423">
    <property type="protein sequence ID" value="ASM78250.1"/>
    <property type="molecule type" value="Genomic_DNA"/>
</dbReference>
<reference evidence="4 5" key="1">
    <citation type="submission" date="2017-07" db="EMBL/GenBank/DDBJ databases">
        <title>Complete Genome Sequence of the cosmetic ferment Vitreoscilla filiformis (ATCC15551).</title>
        <authorList>
            <person name="Contreras S."/>
            <person name="Sagory-Zalkind P."/>
            <person name="Blanquart H."/>
            <person name="Iltis A."/>
            <person name="Morand S.C."/>
        </authorList>
    </citation>
    <scope>NUCLEOTIDE SEQUENCE [LARGE SCALE GENOMIC DNA]</scope>
    <source>
        <strain evidence="4 5">ATCC 15551</strain>
    </source>
</reference>
<comment type="similarity">
    <text evidence="1 3">Belongs to the UreD family.</text>
</comment>
<organism evidence="4 5">
    <name type="scientific">Vitreoscilla filiformis</name>
    <dbReference type="NCBI Taxonomy" id="63"/>
    <lineage>
        <taxon>Bacteria</taxon>
        <taxon>Pseudomonadati</taxon>
        <taxon>Pseudomonadota</taxon>
        <taxon>Betaproteobacteria</taxon>
        <taxon>Neisseriales</taxon>
        <taxon>Neisseriaceae</taxon>
        <taxon>Vitreoscilla</taxon>
    </lineage>
</organism>
<dbReference type="PANTHER" id="PTHR33643">
    <property type="entry name" value="UREASE ACCESSORY PROTEIN D"/>
    <property type="match status" value="1"/>
</dbReference>
<accession>A0A221KHH2</accession>
<keyword evidence="5" id="KW-1185">Reference proteome</keyword>
<evidence type="ECO:0000313" key="5">
    <source>
        <dbReference type="Proteomes" id="UP000199729"/>
    </source>
</evidence>
<dbReference type="Proteomes" id="UP000199729">
    <property type="component" value="Chromosome"/>
</dbReference>
<keyword evidence="3" id="KW-0996">Nickel insertion</keyword>
<evidence type="ECO:0000256" key="1">
    <source>
        <dbReference type="ARBA" id="ARBA00007177"/>
    </source>
</evidence>
<dbReference type="AlphaFoldDB" id="A0A221KHH2"/>
<dbReference type="KEGG" id="vff:VITFI_CDS2472"/>
<keyword evidence="2 3" id="KW-0143">Chaperone</keyword>
<dbReference type="GO" id="GO:0016151">
    <property type="term" value="F:nickel cation binding"/>
    <property type="evidence" value="ECO:0007669"/>
    <property type="project" value="UniProtKB-UniRule"/>
</dbReference>
<keyword evidence="3" id="KW-0963">Cytoplasm</keyword>
<name>A0A221KHH2_VITFI</name>
<comment type="function">
    <text evidence="3">Required for maturation of urease via the functional incorporation of the urease nickel metallocenter.</text>
</comment>
<dbReference type="HAMAP" id="MF_01384">
    <property type="entry name" value="UreD"/>
    <property type="match status" value="1"/>
</dbReference>
<proteinExistence type="inferred from homology"/>
<dbReference type="InterPro" id="IPR002669">
    <property type="entry name" value="UreD"/>
</dbReference>
<comment type="subunit">
    <text evidence="3">UreD, UreF and UreG form a complex that acts as a GTP-hydrolysis-dependent molecular chaperone, activating the urease apoprotein by helping to assemble the nickel containing metallocenter of UreC. The UreE protein probably delivers the nickel.</text>
</comment>
<protein>
    <recommendedName>
        <fullName evidence="3">Urease accessory protein UreD</fullName>
    </recommendedName>
</protein>
<evidence type="ECO:0000256" key="2">
    <source>
        <dbReference type="ARBA" id="ARBA00023186"/>
    </source>
</evidence>
<evidence type="ECO:0000313" key="4">
    <source>
        <dbReference type="EMBL" id="ASM78250.1"/>
    </source>
</evidence>
<dbReference type="Pfam" id="PF01774">
    <property type="entry name" value="UreD"/>
    <property type="match status" value="1"/>
</dbReference>